<keyword evidence="1" id="KW-0175">Coiled coil</keyword>
<reference evidence="2" key="1">
    <citation type="submission" date="2006-01" db="EMBL/GenBank/DDBJ databases">
        <authorList>
            <person name="Bao Q."/>
        </authorList>
    </citation>
    <scope>NUCLEOTIDE SEQUENCE</scope>
    <source>
        <plasmid evidence="2">pBMB67</plasmid>
    </source>
</reference>
<dbReference type="AlphaFoldDB" id="Q2ESK3"/>
<dbReference type="EMBL" id="DQ363750">
    <property type="protein sequence ID" value="ABD24375.1"/>
    <property type="molecule type" value="Genomic_DNA"/>
</dbReference>
<reference evidence="2" key="3">
    <citation type="submission" date="2006-01" db="EMBL/GenBank/DDBJ databases">
        <authorList>
            <person name="Yu Z."/>
            <person name="Sun M."/>
            <person name="Liu C."/>
        </authorList>
    </citation>
    <scope>NUCLEOTIDE SEQUENCE</scope>
    <source>
        <plasmid evidence="2">pBMB67</plasmid>
    </source>
</reference>
<name>Q2ESK3_BACTU</name>
<reference evidence="2" key="4">
    <citation type="journal article" date="2007" name="Plasmid">
        <title>Complete nucleotide sequence of pBMB67, a 67-kb plasmid from Bacillus thuringiensis strain YBT-1520.</title>
        <authorList>
            <person name="Chao L."/>
            <person name="Qiyu B."/>
            <person name="Fuping S."/>
            <person name="Ming S."/>
            <person name="Dafang H."/>
            <person name="Guiming L."/>
            <person name="Ziniu Y."/>
        </authorList>
    </citation>
    <scope>NUCLEOTIDE SEQUENCE</scope>
    <source>
        <plasmid evidence="2">pBMB67</plasmid>
    </source>
</reference>
<reference evidence="2" key="2">
    <citation type="submission" date="2006-01" db="EMBL/GenBank/DDBJ databases">
        <authorList>
            <person name="Song F."/>
            <person name="Huang D."/>
        </authorList>
    </citation>
    <scope>NUCLEOTIDE SEQUENCE</scope>
    <source>
        <plasmid evidence="2">pBMB67</plasmid>
    </source>
</reference>
<evidence type="ECO:0008006" key="3">
    <source>
        <dbReference type="Google" id="ProtNLM"/>
    </source>
</evidence>
<proteinExistence type="predicted"/>
<accession>Q2ESK3</accession>
<gene>
    <name evidence="2" type="ORF">pBMB67_073</name>
</gene>
<evidence type="ECO:0000256" key="1">
    <source>
        <dbReference type="SAM" id="Coils"/>
    </source>
</evidence>
<protein>
    <recommendedName>
        <fullName evidence="3">DUF1878 family protein</fullName>
    </recommendedName>
</protein>
<keyword evidence="2" id="KW-0614">Plasmid</keyword>
<geneLocation type="plasmid" evidence="2">
    <name>pBMB67</name>
</geneLocation>
<evidence type="ECO:0000313" key="2">
    <source>
        <dbReference type="EMBL" id="ABD24375.1"/>
    </source>
</evidence>
<sequence>MEELYMENKALLDEIEQLKQQVAHLTFKQNLLFTNGSVERLVFDYDLTQIQFTQIMDLMDEYRKMIGEGKQVSHHEFEMQINAIVPDHGYHFAEAITYAFWENKRWEEVFNELYRGMEKYKYVKREI</sequence>
<organism evidence="2">
    <name type="scientific">Bacillus thuringiensis</name>
    <dbReference type="NCBI Taxonomy" id="1428"/>
    <lineage>
        <taxon>Bacteria</taxon>
        <taxon>Bacillati</taxon>
        <taxon>Bacillota</taxon>
        <taxon>Bacilli</taxon>
        <taxon>Bacillales</taxon>
        <taxon>Bacillaceae</taxon>
        <taxon>Bacillus</taxon>
        <taxon>Bacillus cereus group</taxon>
    </lineage>
</organism>
<feature type="coiled-coil region" evidence="1">
    <location>
        <begin position="1"/>
        <end position="28"/>
    </location>
</feature>